<sequence length="385" mass="44330">MQLRCAVITMAPFPKGNVSTVRYTSYLKSLVKEKCYTFVLIYCPTRMAAHINNRFGIYEGINYQYATKPTWGKYYNILIKGLYLIIGLLSSIKYIYNHKINTIVLYGDNPAIVTIFYWLVCKILDIKYIGDRSEYPNIQVRNSKFRMFFFKIQMSLFDGLIIMTKELVQFYKKCSKKENYIFLLPMTIDRHRFDSAKIKPQQQPYIAVVFGIHNRDGLYESLMSYSLYCKEYGGKYDMVLIGDYDNMPNKEILDLVINDDSLKNRIQVLGKVDIDEVPQILINASCLLTTPNSYISGGFPTKLGEYMLSGVPVVATNAGEISDYVEDRNEVILVPVGDIDSIAEQILFVEQHPSEVKIMAENAKRKVCTTFSADTYVNNLIRFLQ</sequence>
<dbReference type="InterPro" id="IPR001296">
    <property type="entry name" value="Glyco_trans_1"/>
</dbReference>
<organism evidence="4 5">
    <name type="scientific">Bacteroides fragilis</name>
    <dbReference type="NCBI Taxonomy" id="817"/>
    <lineage>
        <taxon>Bacteria</taxon>
        <taxon>Pseudomonadati</taxon>
        <taxon>Bacteroidota</taxon>
        <taxon>Bacteroidia</taxon>
        <taxon>Bacteroidales</taxon>
        <taxon>Bacteroidaceae</taxon>
        <taxon>Bacteroides</taxon>
    </lineage>
</organism>
<dbReference type="Proteomes" id="UP001258434">
    <property type="component" value="Unassembled WGS sequence"/>
</dbReference>
<dbReference type="PANTHER" id="PTHR46401:SF2">
    <property type="entry name" value="GLYCOSYLTRANSFERASE WBBK-RELATED"/>
    <property type="match status" value="1"/>
</dbReference>
<evidence type="ECO:0000313" key="5">
    <source>
        <dbReference type="Proteomes" id="UP001258434"/>
    </source>
</evidence>
<dbReference type="CDD" id="cd03801">
    <property type="entry name" value="GT4_PimA-like"/>
    <property type="match status" value="1"/>
</dbReference>
<evidence type="ECO:0000256" key="1">
    <source>
        <dbReference type="ARBA" id="ARBA00022679"/>
    </source>
</evidence>
<feature type="domain" description="Glycosyl transferase family 1" evidence="3">
    <location>
        <begin position="196"/>
        <end position="365"/>
    </location>
</feature>
<protein>
    <submittedName>
        <fullName evidence="4">Glycosyltransferase family 4 protein</fullName>
    </submittedName>
</protein>
<keyword evidence="2" id="KW-0812">Transmembrane</keyword>
<evidence type="ECO:0000313" key="4">
    <source>
        <dbReference type="EMBL" id="MDT6976031.1"/>
    </source>
</evidence>
<evidence type="ECO:0000259" key="3">
    <source>
        <dbReference type="Pfam" id="PF00534"/>
    </source>
</evidence>
<feature type="transmembrane region" description="Helical" evidence="2">
    <location>
        <begin position="77"/>
        <end position="96"/>
    </location>
</feature>
<dbReference type="PANTHER" id="PTHR46401">
    <property type="entry name" value="GLYCOSYLTRANSFERASE WBBK-RELATED"/>
    <property type="match status" value="1"/>
</dbReference>
<dbReference type="SUPFAM" id="SSF53756">
    <property type="entry name" value="UDP-Glycosyltransferase/glycogen phosphorylase"/>
    <property type="match status" value="1"/>
</dbReference>
<gene>
    <name evidence="4" type="ORF">BFGS077_001287</name>
</gene>
<reference evidence="5" key="1">
    <citation type="submission" date="2023-07" db="EMBL/GenBank/DDBJ databases">
        <title>A gut symbiont ubiquitin homologue binds and inactivates peptidyl-prolyl isomerase to mediate the interbacterial arms race in the human gut.</title>
        <authorList>
            <person name="Jiang K."/>
            <person name="Li W."/>
            <person name="Tong M."/>
            <person name="Xu J."/>
            <person name="Chen Z."/>
            <person name="Yang Y."/>
            <person name="Zang Y."/>
            <person name="Jiao X."/>
            <person name="Liu C."/>
            <person name="Lim B."/>
            <person name="Jiang X."/>
            <person name="Wang J."/>
            <person name="Wu D."/>
            <person name="Wang M."/>
            <person name="Liu S.-J."/>
            <person name="Shao F."/>
            <person name="Gao X."/>
        </authorList>
    </citation>
    <scope>NUCLEOTIDE SEQUENCE [LARGE SCALE GENOMIC DNA]</scope>
    <source>
        <strain evidence="5">GS077</strain>
    </source>
</reference>
<proteinExistence type="predicted"/>
<keyword evidence="1" id="KW-0808">Transferase</keyword>
<accession>A0ABD5FUG6</accession>
<comment type="caution">
    <text evidence="4">The sequence shown here is derived from an EMBL/GenBank/DDBJ whole genome shotgun (WGS) entry which is preliminary data.</text>
</comment>
<keyword evidence="2" id="KW-1133">Transmembrane helix</keyword>
<dbReference type="Gene3D" id="3.40.50.2000">
    <property type="entry name" value="Glycogen Phosphorylase B"/>
    <property type="match status" value="2"/>
</dbReference>
<evidence type="ECO:0000256" key="2">
    <source>
        <dbReference type="SAM" id="Phobius"/>
    </source>
</evidence>
<dbReference type="Pfam" id="PF00534">
    <property type="entry name" value="Glycos_transf_1"/>
    <property type="match status" value="1"/>
</dbReference>
<keyword evidence="2" id="KW-0472">Membrane</keyword>
<dbReference type="GO" id="GO:0016740">
    <property type="term" value="F:transferase activity"/>
    <property type="evidence" value="ECO:0007669"/>
    <property type="project" value="UniProtKB-KW"/>
</dbReference>
<name>A0ABD5FUG6_BACFG</name>
<dbReference type="AlphaFoldDB" id="A0ABD5FUG6"/>
<dbReference type="EMBL" id="JAVFHL010000001">
    <property type="protein sequence ID" value="MDT6976031.1"/>
    <property type="molecule type" value="Genomic_DNA"/>
</dbReference>
<reference evidence="4 5" key="2">
    <citation type="submission" date="2023-08" db="EMBL/GenBank/DDBJ databases">
        <authorList>
            <person name="Du M."/>
            <person name="Liu C."/>
            <person name="Liu S.-J."/>
        </authorList>
    </citation>
    <scope>NUCLEOTIDE SEQUENCE [LARGE SCALE GENOMIC DNA]</scope>
    <source>
        <strain evidence="4 5">GS077</strain>
    </source>
</reference>